<feature type="compositionally biased region" description="Pro residues" evidence="1">
    <location>
        <begin position="496"/>
        <end position="575"/>
    </location>
</feature>
<evidence type="ECO:0000256" key="1">
    <source>
        <dbReference type="SAM" id="MobiDB-lite"/>
    </source>
</evidence>
<name>A0ABD4T2Y8_9CYAN</name>
<proteinExistence type="predicted"/>
<evidence type="ECO:0000256" key="2">
    <source>
        <dbReference type="SAM" id="Phobius"/>
    </source>
</evidence>
<feature type="compositionally biased region" description="Basic and acidic residues" evidence="1">
    <location>
        <begin position="390"/>
        <end position="413"/>
    </location>
</feature>
<evidence type="ECO:0008006" key="5">
    <source>
        <dbReference type="Google" id="ProtNLM"/>
    </source>
</evidence>
<keyword evidence="4" id="KW-1185">Reference proteome</keyword>
<feature type="compositionally biased region" description="Low complexity" evidence="1">
    <location>
        <begin position="451"/>
        <end position="462"/>
    </location>
</feature>
<keyword evidence="2" id="KW-1133">Transmembrane helix</keyword>
<reference evidence="3 4" key="1">
    <citation type="journal article" date="2015" name="Genome Announc.">
        <title>Draft Genome Sequence of Filamentous Marine Cyanobacterium Lyngbya confervoides Strain BDU141951.</title>
        <authorList>
            <person name="Chandrababunaidu M.M."/>
            <person name="Sen D."/>
            <person name="Tripathy S."/>
        </authorList>
    </citation>
    <scope>NUCLEOTIDE SEQUENCE [LARGE SCALE GENOMIC DNA]</scope>
    <source>
        <strain evidence="3 4">BDU141951</strain>
    </source>
</reference>
<feature type="compositionally biased region" description="Gly residues" evidence="1">
    <location>
        <begin position="295"/>
        <end position="308"/>
    </location>
</feature>
<gene>
    <name evidence="3" type="ORF">QQ91_0008760</name>
</gene>
<comment type="caution">
    <text evidence="3">The sequence shown here is derived from an EMBL/GenBank/DDBJ whole genome shotgun (WGS) entry which is preliminary data.</text>
</comment>
<keyword evidence="2" id="KW-0812">Transmembrane</keyword>
<dbReference type="EMBL" id="JTHE03000047">
    <property type="protein sequence ID" value="MCM1982912.1"/>
    <property type="molecule type" value="Genomic_DNA"/>
</dbReference>
<feature type="region of interest" description="Disordered" evidence="1">
    <location>
        <begin position="80"/>
        <end position="322"/>
    </location>
</feature>
<feature type="compositionally biased region" description="Low complexity" evidence="1">
    <location>
        <begin position="171"/>
        <end position="211"/>
    </location>
</feature>
<feature type="compositionally biased region" description="Pro residues" evidence="1">
    <location>
        <begin position="476"/>
        <end position="486"/>
    </location>
</feature>
<evidence type="ECO:0000313" key="3">
    <source>
        <dbReference type="EMBL" id="MCM1982912.1"/>
    </source>
</evidence>
<feature type="compositionally biased region" description="Low complexity" evidence="1">
    <location>
        <begin position="219"/>
        <end position="233"/>
    </location>
</feature>
<accession>A0ABD4T2Y8</accession>
<keyword evidence="2" id="KW-0472">Membrane</keyword>
<feature type="region of interest" description="Disordered" evidence="1">
    <location>
        <begin position="368"/>
        <end position="575"/>
    </location>
</feature>
<sequence length="575" mass="61880">MAVSPLAHDQRNREQRSLRQFLGWSVPGSVLLHVLVLGGIVGAMLQRPDLSFPEEAVEITLVDIPVDAPDLPEDRLMEAEPEALDRPELETAEPETPAESDTITFDDPAIQPTPQPNAQPKDPLAPAPEGVEAQAEPREAEPEEAEPVIEPKEAEPVTESTPPPDPQPEVAAAPPESQTPATEPSPESSSPASVAAAEPTATPTADASPENSPEEEASSKTADQDSAQSQTQSLTGSDPASRSTSPPLKPRSNSPARGRPSSSQAALNNPSPSRPSAAQSSDPKPDPPSKPQAEKGGGQGRSRRGGVGYTKDADSRVTAGLSERFLPVYDDSGKLIDLKLERSTGDPELDRAIEADKKQFLKKVRKQLESLPESDRGKAVRLTFEQNDLNARERAQARQNRELSAQRERERQAARQAQDQQRPPTTGFGVDVPPVANTQPPETLPADAYQPSLLPSSTPTPSAEREDGHESTPPASTQPPPEPASEPPEQTDEPPPEPVYEPPPEPVYEPPPEPVYEPPPEPVYEPPPEPVYEPPPEPVYEPPPEPVYEPPPEPVYEPPPEPVYEPPPGLEPPLE</sequence>
<feature type="compositionally biased region" description="Polar residues" evidence="1">
    <location>
        <begin position="234"/>
        <end position="264"/>
    </location>
</feature>
<protein>
    <recommendedName>
        <fullName evidence="5">TonB C-terminal domain-containing protein</fullName>
    </recommendedName>
</protein>
<feature type="compositionally biased region" description="Basic and acidic residues" evidence="1">
    <location>
        <begin position="80"/>
        <end position="89"/>
    </location>
</feature>
<dbReference type="AlphaFoldDB" id="A0ABD4T2Y8"/>
<dbReference type="RefSeq" id="WP_166281607.1">
    <property type="nucleotide sequence ID" value="NZ_JTHE03000047.1"/>
</dbReference>
<evidence type="ECO:0000313" key="4">
    <source>
        <dbReference type="Proteomes" id="UP000031561"/>
    </source>
</evidence>
<dbReference type="Proteomes" id="UP000031561">
    <property type="component" value="Unassembled WGS sequence"/>
</dbReference>
<organism evidence="3 4">
    <name type="scientific">Lyngbya confervoides BDU141951</name>
    <dbReference type="NCBI Taxonomy" id="1574623"/>
    <lineage>
        <taxon>Bacteria</taxon>
        <taxon>Bacillati</taxon>
        <taxon>Cyanobacteriota</taxon>
        <taxon>Cyanophyceae</taxon>
        <taxon>Oscillatoriophycideae</taxon>
        <taxon>Oscillatoriales</taxon>
        <taxon>Microcoleaceae</taxon>
        <taxon>Lyngbya</taxon>
    </lineage>
</organism>
<feature type="transmembrane region" description="Helical" evidence="2">
    <location>
        <begin position="21"/>
        <end position="45"/>
    </location>
</feature>
<feature type="compositionally biased region" description="Low complexity" evidence="1">
    <location>
        <begin position="265"/>
        <end position="282"/>
    </location>
</feature>